<reference evidence="2" key="1">
    <citation type="submission" date="2023-07" db="EMBL/GenBank/DDBJ databases">
        <authorList>
            <consortium name="AG Swart"/>
            <person name="Singh M."/>
            <person name="Singh A."/>
            <person name="Seah K."/>
            <person name="Emmerich C."/>
        </authorList>
    </citation>
    <scope>NUCLEOTIDE SEQUENCE</scope>
    <source>
        <strain evidence="2">DP1</strain>
    </source>
</reference>
<gene>
    <name evidence="2" type="ORF">ECRASSUSDP1_LOCUS2846</name>
</gene>
<evidence type="ECO:0000313" key="3">
    <source>
        <dbReference type="Proteomes" id="UP001295684"/>
    </source>
</evidence>
<name>A0AAD1U536_EUPCR</name>
<comment type="caution">
    <text evidence="2">The sequence shown here is derived from an EMBL/GenBank/DDBJ whole genome shotgun (WGS) entry which is preliminary data.</text>
</comment>
<feature type="coiled-coil region" evidence="1">
    <location>
        <begin position="164"/>
        <end position="273"/>
    </location>
</feature>
<evidence type="ECO:0000313" key="2">
    <source>
        <dbReference type="EMBL" id="CAI2361535.1"/>
    </source>
</evidence>
<keyword evidence="1" id="KW-0175">Coiled coil</keyword>
<evidence type="ECO:0000256" key="1">
    <source>
        <dbReference type="SAM" id="Coils"/>
    </source>
</evidence>
<dbReference type="Proteomes" id="UP001295684">
    <property type="component" value="Unassembled WGS sequence"/>
</dbReference>
<protein>
    <submittedName>
        <fullName evidence="2">Uncharacterized protein</fullName>
    </submittedName>
</protein>
<dbReference type="AlphaFoldDB" id="A0AAD1U536"/>
<accession>A0AAD1U536</accession>
<organism evidence="2 3">
    <name type="scientific">Euplotes crassus</name>
    <dbReference type="NCBI Taxonomy" id="5936"/>
    <lineage>
        <taxon>Eukaryota</taxon>
        <taxon>Sar</taxon>
        <taxon>Alveolata</taxon>
        <taxon>Ciliophora</taxon>
        <taxon>Intramacronucleata</taxon>
        <taxon>Spirotrichea</taxon>
        <taxon>Hypotrichia</taxon>
        <taxon>Euplotida</taxon>
        <taxon>Euplotidae</taxon>
        <taxon>Moneuplotes</taxon>
    </lineage>
</organism>
<proteinExistence type="predicted"/>
<keyword evidence="3" id="KW-1185">Reference proteome</keyword>
<dbReference type="EMBL" id="CAMPGE010002723">
    <property type="protein sequence ID" value="CAI2361535.1"/>
    <property type="molecule type" value="Genomic_DNA"/>
</dbReference>
<sequence length="360" mass="42480">MEIYACTLHRDTEYSYFNHNSIPLESPESTKLLLKVIEQCRKDLLISPQVFGYLGPESEYSALNSTLVEGREDIINKLQRAIEKHDFPSFYYISKEAKQLKDLLMNDQIFMKHSAAKSWKDSYAVLEGSGKESAEFIKVELKEKYDKLLKATSAGLQQQRHRVLEQTEQEKLICDEEVKKVKHKLAKKKQKIRQLKKDLGENTNKINQLEHKLEENKMSIKKLKEREDKYKKTISELEAQGKQELKECKHSYKQKLEQCKEKHEQEIKNCKKYHNAKIFDLKKNIQKDLETTKQYYIEVIERLQDNCAFLKEESKKKDARISNLDLKYGLAMVGLDQAQIEKNLIQQKYELQNKFSQFKS</sequence>